<evidence type="ECO:0000313" key="3">
    <source>
        <dbReference type="Proteomes" id="UP000217790"/>
    </source>
</evidence>
<keyword evidence="3" id="KW-1185">Reference proteome</keyword>
<dbReference type="AlphaFoldDB" id="A0A2H3CC01"/>
<dbReference type="EMBL" id="KZ293779">
    <property type="protein sequence ID" value="PBK79400.1"/>
    <property type="molecule type" value="Genomic_DNA"/>
</dbReference>
<dbReference type="InParanoid" id="A0A2H3CC01"/>
<proteinExistence type="predicted"/>
<accession>A0A2H3CC01</accession>
<feature type="compositionally biased region" description="Basic and acidic residues" evidence="1">
    <location>
        <begin position="48"/>
        <end position="58"/>
    </location>
</feature>
<organism evidence="2 3">
    <name type="scientific">Armillaria gallica</name>
    <name type="common">Bulbous honey fungus</name>
    <name type="synonym">Armillaria bulbosa</name>
    <dbReference type="NCBI Taxonomy" id="47427"/>
    <lineage>
        <taxon>Eukaryota</taxon>
        <taxon>Fungi</taxon>
        <taxon>Dikarya</taxon>
        <taxon>Basidiomycota</taxon>
        <taxon>Agaricomycotina</taxon>
        <taxon>Agaricomycetes</taxon>
        <taxon>Agaricomycetidae</taxon>
        <taxon>Agaricales</taxon>
        <taxon>Marasmiineae</taxon>
        <taxon>Physalacriaceae</taxon>
        <taxon>Armillaria</taxon>
    </lineage>
</organism>
<evidence type="ECO:0000256" key="1">
    <source>
        <dbReference type="SAM" id="MobiDB-lite"/>
    </source>
</evidence>
<dbReference type="STRING" id="47427.A0A2H3CC01"/>
<feature type="non-terminal residue" evidence="2">
    <location>
        <position position="1"/>
    </location>
</feature>
<dbReference type="OrthoDB" id="3239511at2759"/>
<dbReference type="Proteomes" id="UP000217790">
    <property type="component" value="Unassembled WGS sequence"/>
</dbReference>
<reference evidence="3" key="1">
    <citation type="journal article" date="2017" name="Nat. Ecol. Evol.">
        <title>Genome expansion and lineage-specific genetic innovations in the forest pathogenic fungi Armillaria.</title>
        <authorList>
            <person name="Sipos G."/>
            <person name="Prasanna A.N."/>
            <person name="Walter M.C."/>
            <person name="O'Connor E."/>
            <person name="Balint B."/>
            <person name="Krizsan K."/>
            <person name="Kiss B."/>
            <person name="Hess J."/>
            <person name="Varga T."/>
            <person name="Slot J."/>
            <person name="Riley R."/>
            <person name="Boka B."/>
            <person name="Rigling D."/>
            <person name="Barry K."/>
            <person name="Lee J."/>
            <person name="Mihaltcheva S."/>
            <person name="LaButti K."/>
            <person name="Lipzen A."/>
            <person name="Waldron R."/>
            <person name="Moloney N.M."/>
            <person name="Sperisen C."/>
            <person name="Kredics L."/>
            <person name="Vagvoelgyi C."/>
            <person name="Patrignani A."/>
            <person name="Fitzpatrick D."/>
            <person name="Nagy I."/>
            <person name="Doyle S."/>
            <person name="Anderson J.B."/>
            <person name="Grigoriev I.V."/>
            <person name="Gueldener U."/>
            <person name="Muensterkoetter M."/>
            <person name="Nagy L.G."/>
        </authorList>
    </citation>
    <scope>NUCLEOTIDE SEQUENCE [LARGE SCALE GENOMIC DNA]</scope>
    <source>
        <strain evidence="3">Ar21-2</strain>
    </source>
</reference>
<sequence length="58" mass="6881">KNWDFPKIHLLKHLFDDIEAKGVTLNYNTKPNERMHGSPKESYQQHTNFKDIAKQVND</sequence>
<gene>
    <name evidence="2" type="ORF">ARMGADRAFT_950927</name>
</gene>
<name>A0A2H3CC01_ARMGA</name>
<feature type="region of interest" description="Disordered" evidence="1">
    <location>
        <begin position="31"/>
        <end position="58"/>
    </location>
</feature>
<protein>
    <submittedName>
        <fullName evidence="2">Uncharacterized protein</fullName>
    </submittedName>
</protein>
<evidence type="ECO:0000313" key="2">
    <source>
        <dbReference type="EMBL" id="PBK79400.1"/>
    </source>
</evidence>